<feature type="domain" description="Plasmid pRiA4b Orf3-like" evidence="1">
    <location>
        <begin position="14"/>
        <end position="166"/>
    </location>
</feature>
<evidence type="ECO:0000259" key="1">
    <source>
        <dbReference type="Pfam" id="PF07929"/>
    </source>
</evidence>
<dbReference type="SUPFAM" id="SSF159941">
    <property type="entry name" value="MM3350-like"/>
    <property type="match status" value="1"/>
</dbReference>
<sequence>MPPKVRRITKQTLIYVVDIVLDNVDPPIRRRVELAGDSTLEQVHYVIQAAMGWGNSHLHEFEHKGLSYGDPEPDGFNLESETDTQLATLLGPGDSMTYTYDFGDNWKHTIAVHEVTQPEPGVTYPRVLEAERACPPEDIGGPWQYPGVLEEARRNPDDHELNWLLEIDPEDPLREDREKALAILAWKPLAG</sequence>
<gene>
    <name evidence="2" type="ORF">ACFPBZ_22120</name>
</gene>
<proteinExistence type="predicted"/>
<dbReference type="Pfam" id="PF07929">
    <property type="entry name" value="PRiA4_ORF3"/>
    <property type="match status" value="1"/>
</dbReference>
<dbReference type="Proteomes" id="UP001595947">
    <property type="component" value="Unassembled WGS sequence"/>
</dbReference>
<dbReference type="RefSeq" id="WP_378038276.1">
    <property type="nucleotide sequence ID" value="NZ_JBHSIV010000028.1"/>
</dbReference>
<comment type="caution">
    <text evidence="2">The sequence shown here is derived from an EMBL/GenBank/DDBJ whole genome shotgun (WGS) entry which is preliminary data.</text>
</comment>
<dbReference type="PANTHER" id="PTHR41878:SF1">
    <property type="entry name" value="TNPR PROTEIN"/>
    <property type="match status" value="1"/>
</dbReference>
<dbReference type="EMBL" id="JBHSIV010000028">
    <property type="protein sequence ID" value="MFC5064937.1"/>
    <property type="molecule type" value="Genomic_DNA"/>
</dbReference>
<protein>
    <submittedName>
        <fullName evidence="2">Plasmid pRiA4b ORF-3 family protein</fullName>
    </submittedName>
</protein>
<dbReference type="InterPro" id="IPR012912">
    <property type="entry name" value="Plasmid_pRiA4b_Orf3-like"/>
</dbReference>
<reference evidence="3" key="1">
    <citation type="journal article" date="2019" name="Int. J. Syst. Evol. Microbiol.">
        <title>The Global Catalogue of Microorganisms (GCM) 10K type strain sequencing project: providing services to taxonomists for standard genome sequencing and annotation.</title>
        <authorList>
            <consortium name="The Broad Institute Genomics Platform"/>
            <consortium name="The Broad Institute Genome Sequencing Center for Infectious Disease"/>
            <person name="Wu L."/>
            <person name="Ma J."/>
        </authorList>
    </citation>
    <scope>NUCLEOTIDE SEQUENCE [LARGE SCALE GENOMIC DNA]</scope>
    <source>
        <strain evidence="3">CGMCC 4.7093</strain>
    </source>
</reference>
<evidence type="ECO:0000313" key="2">
    <source>
        <dbReference type="EMBL" id="MFC5064937.1"/>
    </source>
</evidence>
<accession>A0ABV9YSR6</accession>
<evidence type="ECO:0000313" key="3">
    <source>
        <dbReference type="Proteomes" id="UP001595947"/>
    </source>
</evidence>
<keyword evidence="3" id="KW-1185">Reference proteome</keyword>
<dbReference type="Gene3D" id="3.10.290.30">
    <property type="entry name" value="MM3350-like"/>
    <property type="match status" value="1"/>
</dbReference>
<dbReference type="InterPro" id="IPR024047">
    <property type="entry name" value="MM3350-like_sf"/>
</dbReference>
<dbReference type="PANTHER" id="PTHR41878">
    <property type="entry name" value="LEXA REPRESSOR-RELATED"/>
    <property type="match status" value="1"/>
</dbReference>
<name>A0ABV9YSR6_9PSEU</name>
<organism evidence="2 3">
    <name type="scientific">Actinomycetospora atypica</name>
    <dbReference type="NCBI Taxonomy" id="1290095"/>
    <lineage>
        <taxon>Bacteria</taxon>
        <taxon>Bacillati</taxon>
        <taxon>Actinomycetota</taxon>
        <taxon>Actinomycetes</taxon>
        <taxon>Pseudonocardiales</taxon>
        <taxon>Pseudonocardiaceae</taxon>
        <taxon>Actinomycetospora</taxon>
    </lineage>
</organism>